<reference evidence="1 2" key="1">
    <citation type="submission" date="2017-09" db="EMBL/GenBank/DDBJ databases">
        <authorList>
            <person name="Ehlers B."/>
            <person name="Leendertz F.H."/>
        </authorList>
    </citation>
    <scope>NUCLEOTIDE SEQUENCE [LARGE SCALE GENOMIC DNA]</scope>
</reference>
<evidence type="ECO:0000313" key="2">
    <source>
        <dbReference type="Proteomes" id="UP000241090"/>
    </source>
</evidence>
<dbReference type="EMBL" id="MG018926">
    <property type="protein sequence ID" value="ATW57904.1"/>
    <property type="molecule type" value="Genomic_DNA"/>
</dbReference>
<dbReference type="Proteomes" id="UP000241090">
    <property type="component" value="Segment"/>
</dbReference>
<dbReference type="InterPro" id="IPR021283">
    <property type="entry name" value="Phage_Wedge1"/>
</dbReference>
<gene>
    <name evidence="1" type="ORF">CNR33_00058</name>
</gene>
<keyword evidence="2" id="KW-1185">Reference proteome</keyword>
<dbReference type="OrthoDB" id="1511at10239"/>
<protein>
    <submittedName>
        <fullName evidence="1">Uncharacterized protein</fullName>
    </submittedName>
</protein>
<name>A0A2H4P6U8_9CAUD</name>
<evidence type="ECO:0000313" key="1">
    <source>
        <dbReference type="EMBL" id="ATW57904.1"/>
    </source>
</evidence>
<proteinExistence type="predicted"/>
<organism evidence="1 2">
    <name type="scientific">Pseudomonas phage tabernarius</name>
    <dbReference type="NCBI Taxonomy" id="2048978"/>
    <lineage>
        <taxon>Viruses</taxon>
        <taxon>Duplodnaviria</taxon>
        <taxon>Heunggongvirae</taxon>
        <taxon>Uroviricota</taxon>
        <taxon>Caudoviricetes</taxon>
        <taxon>Lindbergviridae</taxon>
        <taxon>Tabernariusvirus</taxon>
        <taxon>Tabernariusvirus tabernarius</taxon>
    </lineage>
</organism>
<accession>A0A2H4P6U8</accession>
<sequence>MSMIPFDGDITRCLKWMQQNAPAIQSIVNQKAQWYDNYNTQFWEQWQKNVFDLRTANNFGLMVWCIILGVPSGGLGLYPNVAAFAFGKERQNFIGDSSVSDPSTGGNFYGAGTTAVGSIEEIRKLLQLRYVSLTSRGNIAQTNRMLKYIFNKGQDWDFSAGKYFYVMDINGTQKTAAPVTNLSVFRSDWQGDVKMSPVARTNMVKQSGIPGAAGTAWDDSGCLLGFSDHWQGMVGTRIFANDAAPKATDSLNYGTTGGYLDLKPGSYAITVFYQVGMSGRLRVGITDASNGLFSGFSGVVGGRLSDISSNGSKATITLSDDVLFDQTNNVRKFTAVLNVKSEIVSGSFSFGPNTVLKDKDVILYGVQIESGSVFNAFITTPSNFASRASSAAYYDESNVMRFAAANVARSDSYRVNKNGDLVNIGLIMEPESTNYMPRPASVVQGSVTGSMNNAPMAVEGNAGTCPDNVLRMYHITTMENASPRIVTTPTFSTLVGKKASASAFFSAGENANFVSMRIYGATVDGSNFGVEASFDLVNGVVAMVRELEGIDSSNVIGVWADVESAGYHGGKHVFRCAMGATAGPALVSGFTFVDYIPASSAIGVSNYQQRVMGDDVYSWHSGGIVVESTHYPSTHIRPSTNFVSRSTIASYLDSTGAMKFAAINTLRSPSYSWDKNNNLQAIGDYTEGAATQLLTGTESFSGWSLTNASLITEATAAVSPTGAKMLHLVETSVNGLHSLGKAISGTALSYVCASAFVSKNGAKYVAMIIGIDTNDSAVVIFDTSNWEVVAKRDSASSILRCVNFGSNPFGPGIARIYLSTQFPADKTALSVSFACVNDVSVWPPVYAGSGNGVYIWGAQAEEGVMPSSYISGEGATGNTARGADILGSASTVRSADVPTSVTSVVDYTLSDATNGGVTMGQPPLAGAVLYWTGNWNGATQSSQLEFGTGDSQKTAFVLSEPLSLTSPTAGAFQLEYRVGPNMGLSSQLINLLNDETMELLPRTAGVKATVIQEA</sequence>
<dbReference type="Pfam" id="PF11041">
    <property type="entry name" value="Phage_Wedge1"/>
    <property type="match status" value="1"/>
</dbReference>